<dbReference type="PANTHER" id="PTHR30231">
    <property type="entry name" value="DNA POLYMERASE III SUBUNIT EPSILON"/>
    <property type="match status" value="1"/>
</dbReference>
<evidence type="ECO:0000256" key="3">
    <source>
        <dbReference type="ARBA" id="ARBA00022839"/>
    </source>
</evidence>
<organism evidence="6 7">
    <name type="scientific">Actinomadura parmotrematis</name>
    <dbReference type="NCBI Taxonomy" id="2864039"/>
    <lineage>
        <taxon>Bacteria</taxon>
        <taxon>Bacillati</taxon>
        <taxon>Actinomycetota</taxon>
        <taxon>Actinomycetes</taxon>
        <taxon>Streptosporangiales</taxon>
        <taxon>Thermomonosporaceae</taxon>
        <taxon>Actinomadura</taxon>
    </lineage>
</organism>
<sequence length="228" mass="24131">MTNDALLALDALRKPGGAAVYAVLDTETSGFSPARGDAMLEIAIVLLDAAGEIVEEWDSLLDPRGPVGADWVHGITPAMVRGAPTFRELAGEIGGRLAGRIIVAHNASFDMRFLRAEAGALGAGAWAPETLCTQRLAGTFLPPGVRKLADCCAAVGIPLDNAHAALDDARATARLFRHYLRNAPRPLPWSDKLARAAEAAAWPSPRVPQRPSRPRQVSAARRGVGPRP</sequence>
<dbReference type="RefSeq" id="WP_220169159.1">
    <property type="nucleotide sequence ID" value="NZ_JAIBOA010000019.1"/>
</dbReference>
<dbReference type="EMBL" id="JAIBOA010000019">
    <property type="protein sequence ID" value="MBW8485922.1"/>
    <property type="molecule type" value="Genomic_DNA"/>
</dbReference>
<name>A0ABS7G262_9ACTN</name>
<keyword evidence="2" id="KW-0378">Hydrolase</keyword>
<keyword evidence="7" id="KW-1185">Reference proteome</keyword>
<evidence type="ECO:0000256" key="2">
    <source>
        <dbReference type="ARBA" id="ARBA00022801"/>
    </source>
</evidence>
<evidence type="ECO:0000313" key="7">
    <source>
        <dbReference type="Proteomes" id="UP000774570"/>
    </source>
</evidence>
<keyword evidence="3 6" id="KW-0269">Exonuclease</keyword>
<feature type="region of interest" description="Disordered" evidence="4">
    <location>
        <begin position="200"/>
        <end position="228"/>
    </location>
</feature>
<keyword evidence="1" id="KW-0540">Nuclease</keyword>
<feature type="domain" description="Exonuclease" evidence="5">
    <location>
        <begin position="20"/>
        <end position="185"/>
    </location>
</feature>
<dbReference type="InterPro" id="IPR013520">
    <property type="entry name" value="Ribonucl_H"/>
</dbReference>
<dbReference type="GO" id="GO:0004527">
    <property type="term" value="F:exonuclease activity"/>
    <property type="evidence" value="ECO:0007669"/>
    <property type="project" value="UniProtKB-KW"/>
</dbReference>
<feature type="compositionally biased region" description="Low complexity" evidence="4">
    <location>
        <begin position="200"/>
        <end position="218"/>
    </location>
</feature>
<dbReference type="InterPro" id="IPR012337">
    <property type="entry name" value="RNaseH-like_sf"/>
</dbReference>
<evidence type="ECO:0000256" key="4">
    <source>
        <dbReference type="SAM" id="MobiDB-lite"/>
    </source>
</evidence>
<protein>
    <submittedName>
        <fullName evidence="6">3'-5' exonuclease</fullName>
    </submittedName>
</protein>
<dbReference type="Proteomes" id="UP000774570">
    <property type="component" value="Unassembled WGS sequence"/>
</dbReference>
<reference evidence="6 7" key="1">
    <citation type="submission" date="2021-07" db="EMBL/GenBank/DDBJ databases">
        <title>Actinomadura sp. PM05-2 isolated from lichen.</title>
        <authorList>
            <person name="Somphong A."/>
            <person name="Phongsopitanun W."/>
            <person name="Tanasupawat S."/>
            <person name="Peongsungnone V."/>
        </authorList>
    </citation>
    <scope>NUCLEOTIDE SEQUENCE [LARGE SCALE GENOMIC DNA]</scope>
    <source>
        <strain evidence="6 7">PM05-2</strain>
    </source>
</reference>
<evidence type="ECO:0000259" key="5">
    <source>
        <dbReference type="SMART" id="SM00479"/>
    </source>
</evidence>
<dbReference type="Pfam" id="PF00929">
    <property type="entry name" value="RNase_T"/>
    <property type="match status" value="1"/>
</dbReference>
<gene>
    <name evidence="6" type="ORF">K1Y72_26340</name>
</gene>
<dbReference type="SUPFAM" id="SSF53098">
    <property type="entry name" value="Ribonuclease H-like"/>
    <property type="match status" value="1"/>
</dbReference>
<dbReference type="PANTHER" id="PTHR30231:SF4">
    <property type="entry name" value="PROTEIN NEN2"/>
    <property type="match status" value="1"/>
</dbReference>
<evidence type="ECO:0000313" key="6">
    <source>
        <dbReference type="EMBL" id="MBW8485922.1"/>
    </source>
</evidence>
<accession>A0ABS7G262</accession>
<evidence type="ECO:0000256" key="1">
    <source>
        <dbReference type="ARBA" id="ARBA00022722"/>
    </source>
</evidence>
<dbReference type="InterPro" id="IPR036397">
    <property type="entry name" value="RNaseH_sf"/>
</dbReference>
<proteinExistence type="predicted"/>
<comment type="caution">
    <text evidence="6">The sequence shown here is derived from an EMBL/GenBank/DDBJ whole genome shotgun (WGS) entry which is preliminary data.</text>
</comment>
<dbReference type="SMART" id="SM00479">
    <property type="entry name" value="EXOIII"/>
    <property type="match status" value="1"/>
</dbReference>
<dbReference type="Gene3D" id="3.30.420.10">
    <property type="entry name" value="Ribonuclease H-like superfamily/Ribonuclease H"/>
    <property type="match status" value="1"/>
</dbReference>
<dbReference type="CDD" id="cd06127">
    <property type="entry name" value="DEDDh"/>
    <property type="match status" value="1"/>
</dbReference>